<dbReference type="Pfam" id="PF00149">
    <property type="entry name" value="Metallophos"/>
    <property type="match status" value="1"/>
</dbReference>
<dbReference type="GO" id="GO:0016788">
    <property type="term" value="F:hydrolase activity, acting on ester bonds"/>
    <property type="evidence" value="ECO:0007669"/>
    <property type="project" value="InterPro"/>
</dbReference>
<evidence type="ECO:0000256" key="2">
    <source>
        <dbReference type="ARBA" id="ARBA00022723"/>
    </source>
</evidence>
<organism evidence="10 11">
    <name type="scientific">Pterulicium gracile</name>
    <dbReference type="NCBI Taxonomy" id="1884261"/>
    <lineage>
        <taxon>Eukaryota</taxon>
        <taxon>Fungi</taxon>
        <taxon>Dikarya</taxon>
        <taxon>Basidiomycota</taxon>
        <taxon>Agaricomycotina</taxon>
        <taxon>Agaricomycetes</taxon>
        <taxon>Agaricomycetidae</taxon>
        <taxon>Agaricales</taxon>
        <taxon>Pleurotineae</taxon>
        <taxon>Pterulaceae</taxon>
        <taxon>Pterulicium</taxon>
    </lineage>
</organism>
<dbReference type="PROSITE" id="PS00786">
    <property type="entry name" value="5_NUCLEOTIDASE_2"/>
    <property type="match status" value="1"/>
</dbReference>
<keyword evidence="3 6" id="KW-0732">Signal</keyword>
<evidence type="ECO:0000256" key="3">
    <source>
        <dbReference type="ARBA" id="ARBA00022729"/>
    </source>
</evidence>
<dbReference type="InterPro" id="IPR029052">
    <property type="entry name" value="Metallo-depent_PP-like"/>
</dbReference>
<dbReference type="STRING" id="1884261.A0A5C3QP00"/>
<name>A0A5C3QP00_9AGAR</name>
<dbReference type="InterPro" id="IPR036907">
    <property type="entry name" value="5'-Nucleotdase_C_sf"/>
</dbReference>
<evidence type="ECO:0000256" key="4">
    <source>
        <dbReference type="ARBA" id="ARBA00022741"/>
    </source>
</evidence>
<dbReference type="InterPro" id="IPR006146">
    <property type="entry name" value="5'-Nucleotdase_CS"/>
</dbReference>
<dbReference type="PRINTS" id="PR01607">
    <property type="entry name" value="APYRASEFAMLY"/>
</dbReference>
<dbReference type="InterPro" id="IPR008334">
    <property type="entry name" value="5'-Nucleotdase_C"/>
</dbReference>
<accession>A0A5C3QP00</accession>
<feature type="signal peptide" evidence="6">
    <location>
        <begin position="1"/>
        <end position="23"/>
    </location>
</feature>
<dbReference type="Pfam" id="PF02872">
    <property type="entry name" value="5_nucleotid_C"/>
    <property type="match status" value="1"/>
</dbReference>
<evidence type="ECO:0000256" key="5">
    <source>
        <dbReference type="ARBA" id="ARBA00022801"/>
    </source>
</evidence>
<dbReference type="EMBL" id="ML178820">
    <property type="protein sequence ID" value="TFL03703.1"/>
    <property type="molecule type" value="Genomic_DNA"/>
</dbReference>
<protein>
    <submittedName>
        <fullName evidence="10">5'-nucleotidase</fullName>
    </submittedName>
</protein>
<feature type="domain" description="Calcineurin-like phosphoesterase" evidence="8">
    <location>
        <begin position="44"/>
        <end position="256"/>
    </location>
</feature>
<evidence type="ECO:0000256" key="1">
    <source>
        <dbReference type="ARBA" id="ARBA00006654"/>
    </source>
</evidence>
<evidence type="ECO:0000256" key="7">
    <source>
        <dbReference type="SAM" id="MobiDB-lite"/>
    </source>
</evidence>
<evidence type="ECO:0000259" key="8">
    <source>
        <dbReference type="Pfam" id="PF00149"/>
    </source>
</evidence>
<dbReference type="OrthoDB" id="7722975at2759"/>
<keyword evidence="5 6" id="KW-0378">Hydrolase</keyword>
<dbReference type="GO" id="GO:0009166">
    <property type="term" value="P:nucleotide catabolic process"/>
    <property type="evidence" value="ECO:0007669"/>
    <property type="project" value="InterPro"/>
</dbReference>
<dbReference type="GO" id="GO:0046872">
    <property type="term" value="F:metal ion binding"/>
    <property type="evidence" value="ECO:0007669"/>
    <property type="project" value="UniProtKB-KW"/>
</dbReference>
<feature type="domain" description="5'-Nucleotidase C-terminal" evidence="9">
    <location>
        <begin position="342"/>
        <end position="510"/>
    </location>
</feature>
<dbReference type="SUPFAM" id="SSF55816">
    <property type="entry name" value="5'-nucleotidase (syn. UDP-sugar hydrolase), C-terminal domain"/>
    <property type="match status" value="1"/>
</dbReference>
<feature type="region of interest" description="Disordered" evidence="7">
    <location>
        <begin position="552"/>
        <end position="573"/>
    </location>
</feature>
<evidence type="ECO:0000259" key="9">
    <source>
        <dbReference type="Pfam" id="PF02872"/>
    </source>
</evidence>
<dbReference type="Gene3D" id="3.90.780.10">
    <property type="entry name" value="5'-Nucleotidase, C-terminal domain"/>
    <property type="match status" value="1"/>
</dbReference>
<dbReference type="Gene3D" id="3.60.21.10">
    <property type="match status" value="1"/>
</dbReference>
<dbReference type="InterPro" id="IPR004843">
    <property type="entry name" value="Calcineurin-like_PHP"/>
</dbReference>
<dbReference type="PANTHER" id="PTHR11575:SF24">
    <property type="entry name" value="5'-NUCLEOTIDASE"/>
    <property type="match status" value="1"/>
</dbReference>
<reference evidence="10 11" key="1">
    <citation type="journal article" date="2019" name="Nat. Ecol. Evol.">
        <title>Megaphylogeny resolves global patterns of mushroom evolution.</title>
        <authorList>
            <person name="Varga T."/>
            <person name="Krizsan K."/>
            <person name="Foldi C."/>
            <person name="Dima B."/>
            <person name="Sanchez-Garcia M."/>
            <person name="Sanchez-Ramirez S."/>
            <person name="Szollosi G.J."/>
            <person name="Szarkandi J.G."/>
            <person name="Papp V."/>
            <person name="Albert L."/>
            <person name="Andreopoulos W."/>
            <person name="Angelini C."/>
            <person name="Antonin V."/>
            <person name="Barry K.W."/>
            <person name="Bougher N.L."/>
            <person name="Buchanan P."/>
            <person name="Buyck B."/>
            <person name="Bense V."/>
            <person name="Catcheside P."/>
            <person name="Chovatia M."/>
            <person name="Cooper J."/>
            <person name="Damon W."/>
            <person name="Desjardin D."/>
            <person name="Finy P."/>
            <person name="Geml J."/>
            <person name="Haridas S."/>
            <person name="Hughes K."/>
            <person name="Justo A."/>
            <person name="Karasinski D."/>
            <person name="Kautmanova I."/>
            <person name="Kiss B."/>
            <person name="Kocsube S."/>
            <person name="Kotiranta H."/>
            <person name="LaButti K.M."/>
            <person name="Lechner B.E."/>
            <person name="Liimatainen K."/>
            <person name="Lipzen A."/>
            <person name="Lukacs Z."/>
            <person name="Mihaltcheva S."/>
            <person name="Morgado L.N."/>
            <person name="Niskanen T."/>
            <person name="Noordeloos M.E."/>
            <person name="Ohm R.A."/>
            <person name="Ortiz-Santana B."/>
            <person name="Ovrebo C."/>
            <person name="Racz N."/>
            <person name="Riley R."/>
            <person name="Savchenko A."/>
            <person name="Shiryaev A."/>
            <person name="Soop K."/>
            <person name="Spirin V."/>
            <person name="Szebenyi C."/>
            <person name="Tomsovsky M."/>
            <person name="Tulloss R.E."/>
            <person name="Uehling J."/>
            <person name="Grigoriev I.V."/>
            <person name="Vagvolgyi C."/>
            <person name="Papp T."/>
            <person name="Martin F.M."/>
            <person name="Miettinen O."/>
            <person name="Hibbett D.S."/>
            <person name="Nagy L.G."/>
        </authorList>
    </citation>
    <scope>NUCLEOTIDE SEQUENCE [LARGE SCALE GENOMIC DNA]</scope>
    <source>
        <strain evidence="10 11">CBS 309.79</strain>
    </source>
</reference>
<dbReference type="CDD" id="cd07409">
    <property type="entry name" value="MPP_CD73_N"/>
    <property type="match status" value="1"/>
</dbReference>
<gene>
    <name evidence="10" type="ORF">BDV98DRAFT_581581</name>
</gene>
<sequence length="592" mass="64153">MRPSSPSFLALSTLVCLLPFVAAEDYLVSRNVHLQRRADPFNITLFHVNDIHAHLDEIRTSGTDCTPAQGCYGGYARIKAAVEERRGDSNNSLLLNMGDEFQGTMFYTFYGGEKTAEVLNELEFDALTLGNHEFDMGEEYLGQFLNNLTIPVLSANLESTEPAVNETVKPYHVYPEYNVALIGVTTQTTPSISNPNDDTVFHDPIAVAQSWADYVYENEPDVERVILMTHIGYEQDIELAQKTRGIHMILGGHSHTLLGDMEDAEGKYPTIVENADGEEVFIVTAWRYGVYLGYIEVEFDGKKVIAYTGGPIMLDNTTAIDNELDAKIKGWRGPFEEFASEVMGETEVELDQSTCQQQECTLGNFMCDAMLWARSNSSTGDAAPSFCVINAGGIRATIAAGNITRGDVLTAFPFGNTITDLTYTGAELIDVFEGVASGVSQFNGEEVTSFVQVSKGVRISYNENNEAGSRLINLEVQSEGGEWASIEADKEYTIVTLDFLAGGGDNIFPAESEIISLQTQDEVLIAYIADQSPVQIGIEGRIVKTEDTEPVVTAGASGEGDSEGSGAEGKGFTSQPSSLLAGAAAFMAAVAL</sequence>
<evidence type="ECO:0000313" key="10">
    <source>
        <dbReference type="EMBL" id="TFL03703.1"/>
    </source>
</evidence>
<dbReference type="GO" id="GO:0000166">
    <property type="term" value="F:nucleotide binding"/>
    <property type="evidence" value="ECO:0007669"/>
    <property type="project" value="UniProtKB-KW"/>
</dbReference>
<comment type="similarity">
    <text evidence="1 6">Belongs to the 5'-nucleotidase family.</text>
</comment>
<dbReference type="PANTHER" id="PTHR11575">
    <property type="entry name" value="5'-NUCLEOTIDASE-RELATED"/>
    <property type="match status" value="1"/>
</dbReference>
<dbReference type="FunFam" id="3.60.21.10:FF:000020">
    <property type="entry name" value="NT5E isoform 4"/>
    <property type="match status" value="1"/>
</dbReference>
<dbReference type="InterPro" id="IPR006179">
    <property type="entry name" value="5_nucleotidase/apyrase"/>
</dbReference>
<dbReference type="SUPFAM" id="SSF56300">
    <property type="entry name" value="Metallo-dependent phosphatases"/>
    <property type="match status" value="1"/>
</dbReference>
<keyword evidence="2" id="KW-0479">Metal-binding</keyword>
<evidence type="ECO:0000256" key="6">
    <source>
        <dbReference type="RuleBase" id="RU362119"/>
    </source>
</evidence>
<feature type="chain" id="PRO_5023128589" evidence="6">
    <location>
        <begin position="24"/>
        <end position="592"/>
    </location>
</feature>
<evidence type="ECO:0000313" key="11">
    <source>
        <dbReference type="Proteomes" id="UP000305067"/>
    </source>
</evidence>
<keyword evidence="11" id="KW-1185">Reference proteome</keyword>
<keyword evidence="4 6" id="KW-0547">Nucleotide-binding</keyword>
<proteinExistence type="inferred from homology"/>
<dbReference type="Proteomes" id="UP000305067">
    <property type="component" value="Unassembled WGS sequence"/>
</dbReference>
<dbReference type="AlphaFoldDB" id="A0A5C3QP00"/>